<keyword evidence="4 6" id="KW-0472">Membrane</keyword>
<dbReference type="SUPFAM" id="SSF52540">
    <property type="entry name" value="P-loop containing nucleoside triphosphate hydrolases"/>
    <property type="match status" value="1"/>
</dbReference>
<dbReference type="InterPro" id="IPR036640">
    <property type="entry name" value="ABC1_TM_sf"/>
</dbReference>
<accession>A0ABP5ZDU0</accession>
<dbReference type="Pfam" id="PF00664">
    <property type="entry name" value="ABC_membrane"/>
    <property type="match status" value="1"/>
</dbReference>
<evidence type="ECO:0000256" key="6">
    <source>
        <dbReference type="SAM" id="Phobius"/>
    </source>
</evidence>
<keyword evidence="10" id="KW-1185">Reference proteome</keyword>
<keyword evidence="9" id="KW-0547">Nucleotide-binding</keyword>
<dbReference type="InterPro" id="IPR027417">
    <property type="entry name" value="P-loop_NTPase"/>
</dbReference>
<evidence type="ECO:0000256" key="4">
    <source>
        <dbReference type="ARBA" id="ARBA00023136"/>
    </source>
</evidence>
<evidence type="ECO:0000256" key="2">
    <source>
        <dbReference type="ARBA" id="ARBA00022692"/>
    </source>
</evidence>
<dbReference type="InterPro" id="IPR011527">
    <property type="entry name" value="ABC1_TM_dom"/>
</dbReference>
<dbReference type="EMBL" id="BAAARE010000020">
    <property type="protein sequence ID" value="GAA2496385.1"/>
    <property type="molecule type" value="Genomic_DNA"/>
</dbReference>
<feature type="transmembrane region" description="Helical" evidence="6">
    <location>
        <begin position="260"/>
        <end position="279"/>
    </location>
</feature>
<dbReference type="Gene3D" id="3.40.50.300">
    <property type="entry name" value="P-loop containing nucleotide triphosphate hydrolases"/>
    <property type="match status" value="1"/>
</dbReference>
<dbReference type="Pfam" id="PF00005">
    <property type="entry name" value="ABC_tran"/>
    <property type="match status" value="1"/>
</dbReference>
<feature type="domain" description="ABC transmembrane type-1" evidence="8">
    <location>
        <begin position="33"/>
        <end position="314"/>
    </location>
</feature>
<feature type="transmembrane region" description="Helical" evidence="6">
    <location>
        <begin position="285"/>
        <end position="302"/>
    </location>
</feature>
<evidence type="ECO:0000256" key="1">
    <source>
        <dbReference type="ARBA" id="ARBA00004651"/>
    </source>
</evidence>
<evidence type="ECO:0000313" key="9">
    <source>
        <dbReference type="EMBL" id="GAA2496385.1"/>
    </source>
</evidence>
<evidence type="ECO:0000259" key="7">
    <source>
        <dbReference type="PROSITE" id="PS50893"/>
    </source>
</evidence>
<evidence type="ECO:0000256" key="3">
    <source>
        <dbReference type="ARBA" id="ARBA00022989"/>
    </source>
</evidence>
<dbReference type="SUPFAM" id="SSF90123">
    <property type="entry name" value="ABC transporter transmembrane region"/>
    <property type="match status" value="1"/>
</dbReference>
<dbReference type="Gene3D" id="1.20.1560.10">
    <property type="entry name" value="ABC transporter type 1, transmembrane domain"/>
    <property type="match status" value="1"/>
</dbReference>
<dbReference type="CDD" id="cd07346">
    <property type="entry name" value="ABC_6TM_exporters"/>
    <property type="match status" value="1"/>
</dbReference>
<proteinExistence type="predicted"/>
<dbReference type="InterPro" id="IPR039421">
    <property type="entry name" value="Type_1_exporter"/>
</dbReference>
<sequence length="570" mass="60238">MIPLPHADPGTPDLTSPTADLRWVGRGQWRTLVLAIAFGIVWLVSQALFPAAMGKAIDEGIIGGDSGSLLLWCGILVGLVVVSALSGAMRHRYAVANWMQGAFRSAQLIGHKAADTGEALSRTVPTGDVVATVSSDAMRIGGLYDVTARFAGAVVSYVVVALILLGASTTLGLVVLIGVPVLVACLTFIVRPLQARQLAQREESGKLIGLGADTVAGLRVLGGIGGEHTFLRRYAVQSQSVRLVGNRVAGYQAALDSAQVLLPGLFVLVVVWLGARFAVAGEITAGQLVAFYGYTAFLVIPLRTATEMVDRATRAHIGARKLTRILLVEPDDVETPDPKPLPTGPARLHDPSSGVTIEPGRFTVVVSARPEDSASLADRLGRFGAAGTEARLDGTRLADASLAEVRRRIVVSETDPRLFTGTLRDELDPWGEHDDETVLGALAVASGEDVLEALPGGLDNEVEERGRAFSGGQRQRLALTRALLTDADTLVLVEPTSAVDAHTEARIAGRLTAARAGRTTVVMSASPLILDQADHVVFLREGRVAATGTHGELMVDVPDYRRTVVRGEED</sequence>
<name>A0ABP5ZDU0_9MICO</name>
<evidence type="ECO:0000259" key="8">
    <source>
        <dbReference type="PROSITE" id="PS50929"/>
    </source>
</evidence>
<feature type="transmembrane region" description="Helical" evidence="6">
    <location>
        <begin position="146"/>
        <end position="165"/>
    </location>
</feature>
<dbReference type="Proteomes" id="UP001500730">
    <property type="component" value="Unassembled WGS sequence"/>
</dbReference>
<reference evidence="10" key="1">
    <citation type="journal article" date="2019" name="Int. J. Syst. Evol. Microbiol.">
        <title>The Global Catalogue of Microorganisms (GCM) 10K type strain sequencing project: providing services to taxonomists for standard genome sequencing and annotation.</title>
        <authorList>
            <consortium name="The Broad Institute Genomics Platform"/>
            <consortium name="The Broad Institute Genome Sequencing Center for Infectious Disease"/>
            <person name="Wu L."/>
            <person name="Ma J."/>
        </authorList>
    </citation>
    <scope>NUCLEOTIDE SEQUENCE [LARGE SCALE GENOMIC DNA]</scope>
    <source>
        <strain evidence="10">JCM 16259</strain>
    </source>
</reference>
<dbReference type="InterPro" id="IPR003439">
    <property type="entry name" value="ABC_transporter-like_ATP-bd"/>
</dbReference>
<protein>
    <submittedName>
        <fullName evidence="9">ABC transporter ATP-binding protein</fullName>
    </submittedName>
</protein>
<evidence type="ECO:0000256" key="5">
    <source>
        <dbReference type="SAM" id="MobiDB-lite"/>
    </source>
</evidence>
<keyword evidence="3 6" id="KW-1133">Transmembrane helix</keyword>
<feature type="region of interest" description="Disordered" evidence="5">
    <location>
        <begin position="333"/>
        <end position="353"/>
    </location>
</feature>
<feature type="transmembrane region" description="Helical" evidence="6">
    <location>
        <begin position="69"/>
        <end position="89"/>
    </location>
</feature>
<gene>
    <name evidence="9" type="ORF">GCM10009858_38230</name>
</gene>
<keyword evidence="9" id="KW-0067">ATP-binding</keyword>
<organism evidence="9 10">
    <name type="scientific">Terrabacter carboxydivorans</name>
    <dbReference type="NCBI Taxonomy" id="619730"/>
    <lineage>
        <taxon>Bacteria</taxon>
        <taxon>Bacillati</taxon>
        <taxon>Actinomycetota</taxon>
        <taxon>Actinomycetes</taxon>
        <taxon>Micrococcales</taxon>
        <taxon>Intrasporangiaceae</taxon>
        <taxon>Terrabacter</taxon>
    </lineage>
</organism>
<dbReference type="PROSITE" id="PS50929">
    <property type="entry name" value="ABC_TM1F"/>
    <property type="match status" value="1"/>
</dbReference>
<comment type="caution">
    <text evidence="9">The sequence shown here is derived from an EMBL/GenBank/DDBJ whole genome shotgun (WGS) entry which is preliminary data.</text>
</comment>
<keyword evidence="2 6" id="KW-0812">Transmembrane</keyword>
<comment type="subcellular location">
    <subcellularLocation>
        <location evidence="1">Cell membrane</location>
        <topology evidence="1">Multi-pass membrane protein</topology>
    </subcellularLocation>
</comment>
<dbReference type="PANTHER" id="PTHR43394:SF1">
    <property type="entry name" value="ATP-BINDING CASSETTE SUB-FAMILY B MEMBER 10, MITOCHONDRIAL"/>
    <property type="match status" value="1"/>
</dbReference>
<feature type="domain" description="ABC transporter" evidence="7">
    <location>
        <begin position="328"/>
        <end position="566"/>
    </location>
</feature>
<dbReference type="PANTHER" id="PTHR43394">
    <property type="entry name" value="ATP-DEPENDENT PERMEASE MDL1, MITOCHONDRIAL"/>
    <property type="match status" value="1"/>
</dbReference>
<dbReference type="GO" id="GO:0005524">
    <property type="term" value="F:ATP binding"/>
    <property type="evidence" value="ECO:0007669"/>
    <property type="project" value="UniProtKB-KW"/>
</dbReference>
<feature type="transmembrane region" description="Helical" evidence="6">
    <location>
        <begin position="31"/>
        <end position="49"/>
    </location>
</feature>
<dbReference type="RefSeq" id="WP_344256660.1">
    <property type="nucleotide sequence ID" value="NZ_BAAARE010000020.1"/>
</dbReference>
<dbReference type="PROSITE" id="PS50893">
    <property type="entry name" value="ABC_TRANSPORTER_2"/>
    <property type="match status" value="1"/>
</dbReference>
<feature type="transmembrane region" description="Helical" evidence="6">
    <location>
        <begin position="171"/>
        <end position="190"/>
    </location>
</feature>
<evidence type="ECO:0000313" key="10">
    <source>
        <dbReference type="Proteomes" id="UP001500730"/>
    </source>
</evidence>